<dbReference type="FunFam" id="3.30.505.50:FF:000001">
    <property type="entry name" value="Ribosome hibernation promoting factor"/>
    <property type="match status" value="1"/>
</dbReference>
<accession>A0AB36TDS9</accession>
<dbReference type="EMBL" id="PDBW01000001">
    <property type="protein sequence ID" value="PFH01691.1"/>
    <property type="molecule type" value="Genomic_DNA"/>
</dbReference>
<dbReference type="InterPro" id="IPR050574">
    <property type="entry name" value="HPF/YfiA_ribosome-assoc"/>
</dbReference>
<dbReference type="Gene3D" id="3.30.160.100">
    <property type="entry name" value="Ribosome hibernation promotion factor-like"/>
    <property type="match status" value="1"/>
</dbReference>
<dbReference type="PANTHER" id="PTHR33231">
    <property type="entry name" value="30S RIBOSOMAL PROTEIN"/>
    <property type="match status" value="1"/>
</dbReference>
<protein>
    <recommendedName>
        <fullName evidence="3">Ribosome hibernation promoting factor</fullName>
        <shortName evidence="3">HPF</shortName>
    </recommendedName>
</protein>
<evidence type="ECO:0000259" key="4">
    <source>
        <dbReference type="Pfam" id="PF16321"/>
    </source>
</evidence>
<evidence type="ECO:0000256" key="2">
    <source>
        <dbReference type="ARBA" id="ARBA00022845"/>
    </source>
</evidence>
<organism evidence="5 6">
    <name type="scientific">Acetivibrio thermocellus AD2</name>
    <dbReference type="NCBI Taxonomy" id="1138384"/>
    <lineage>
        <taxon>Bacteria</taxon>
        <taxon>Bacillati</taxon>
        <taxon>Bacillota</taxon>
        <taxon>Clostridia</taxon>
        <taxon>Eubacteriales</taxon>
        <taxon>Oscillospiraceae</taxon>
        <taxon>Acetivibrio</taxon>
    </lineage>
</organism>
<dbReference type="InterPro" id="IPR003489">
    <property type="entry name" value="RHF/RaiA"/>
</dbReference>
<proteinExistence type="inferred from homology"/>
<comment type="similarity">
    <text evidence="3">Belongs to the HPF/YfiA ribosome-associated protein family. Long HPF subfamily.</text>
</comment>
<dbReference type="AlphaFoldDB" id="A0AB36TDS9"/>
<comment type="caution">
    <text evidence="5">The sequence shown here is derived from an EMBL/GenBank/DDBJ whole genome shotgun (WGS) entry which is preliminary data.</text>
</comment>
<evidence type="ECO:0000256" key="3">
    <source>
        <dbReference type="HAMAP-Rule" id="MF_00839"/>
    </source>
</evidence>
<dbReference type="GO" id="GO:0045900">
    <property type="term" value="P:negative regulation of translational elongation"/>
    <property type="evidence" value="ECO:0007669"/>
    <property type="project" value="TreeGrafter"/>
</dbReference>
<keyword evidence="5" id="KW-0689">Ribosomal protein</keyword>
<evidence type="ECO:0000313" key="5">
    <source>
        <dbReference type="EMBL" id="PFH01691.1"/>
    </source>
</evidence>
<dbReference type="Proteomes" id="UP000223596">
    <property type="component" value="Unassembled WGS sequence"/>
</dbReference>
<dbReference type="InterPro" id="IPR036567">
    <property type="entry name" value="RHF-like"/>
</dbReference>
<dbReference type="InterPro" id="IPR034694">
    <property type="entry name" value="HPF_long/plastid"/>
</dbReference>
<dbReference type="Gene3D" id="3.30.505.50">
    <property type="entry name" value="Sigma 54 modulation/S30EA ribosomal protein, C-terminal domain"/>
    <property type="match status" value="1"/>
</dbReference>
<name>A0AB36TDS9_ACETH</name>
<evidence type="ECO:0000256" key="1">
    <source>
        <dbReference type="ARBA" id="ARBA00022490"/>
    </source>
</evidence>
<dbReference type="HAMAP" id="MF_00839">
    <property type="entry name" value="HPF"/>
    <property type="match status" value="1"/>
</dbReference>
<feature type="domain" description="Sigma 54 modulation/S30EA ribosomal protein C-terminal" evidence="4">
    <location>
        <begin position="118"/>
        <end position="172"/>
    </location>
</feature>
<dbReference type="SMR" id="A0AB36TDS9"/>
<dbReference type="NCBIfam" id="TIGR00741">
    <property type="entry name" value="yfiA"/>
    <property type="match status" value="1"/>
</dbReference>
<dbReference type="GO" id="GO:0043024">
    <property type="term" value="F:ribosomal small subunit binding"/>
    <property type="evidence" value="ECO:0007669"/>
    <property type="project" value="TreeGrafter"/>
</dbReference>
<reference evidence="5 6" key="1">
    <citation type="submission" date="2017-09" db="EMBL/GenBank/DDBJ databases">
        <title>Evaluation of Pacific Biosciences Sequencing Technology to Finishing C. thermocellum Genome Sequences.</title>
        <authorList>
            <person name="Brown S."/>
        </authorList>
    </citation>
    <scope>NUCLEOTIDE SEQUENCE [LARGE SCALE GENOMIC DNA]</scope>
    <source>
        <strain evidence="5 6">AD2</strain>
    </source>
</reference>
<comment type="subunit">
    <text evidence="3">Interacts with 100S ribosomes.</text>
</comment>
<dbReference type="SUPFAM" id="SSF69754">
    <property type="entry name" value="Ribosome binding protein Y (YfiA homologue)"/>
    <property type="match status" value="1"/>
</dbReference>
<dbReference type="RefSeq" id="WP_003514552.1">
    <property type="nucleotide sequence ID" value="NZ_CP013828.1"/>
</dbReference>
<dbReference type="Pfam" id="PF16321">
    <property type="entry name" value="Ribosom_S30AE_C"/>
    <property type="match status" value="1"/>
</dbReference>
<keyword evidence="1 3" id="KW-0963">Cytoplasm</keyword>
<dbReference type="GO" id="GO:0022627">
    <property type="term" value="C:cytosolic small ribosomal subunit"/>
    <property type="evidence" value="ECO:0007669"/>
    <property type="project" value="TreeGrafter"/>
</dbReference>
<keyword evidence="2 3" id="KW-0810">Translation regulation</keyword>
<gene>
    <name evidence="3" type="primary">hpf</name>
    <name evidence="5" type="ORF">M972_11430</name>
</gene>
<dbReference type="PANTHER" id="PTHR33231:SF1">
    <property type="entry name" value="30S RIBOSOMAL PROTEIN"/>
    <property type="match status" value="1"/>
</dbReference>
<dbReference type="InterPro" id="IPR032528">
    <property type="entry name" value="Ribosom_S30AE_C"/>
</dbReference>
<keyword evidence="5" id="KW-0687">Ribonucleoprotein</keyword>
<sequence>MRFKVVGKNIVVTEALKEAAVKKVGKLDKYFRRDAEATITMSVQKNRHIVEVTIPFEGGLLRAEEDSPDMYASIDKVIDSLERQIRRNKTKLEKKVHDGSLRFENIKFDDDEVEEEPKFEVVRTKKFAIKPMTVEEAILQMNLLGHQFFMFSNAETNEANVVYRRKDGNYGLIEPEF</sequence>
<comment type="subcellular location">
    <subcellularLocation>
        <location evidence="3">Cytoplasm</location>
    </subcellularLocation>
</comment>
<comment type="function">
    <text evidence="3">Required for dimerization of active 70S ribosomes into 100S ribosomes in stationary phase; 100S ribosomes are translationally inactive and sometimes present during exponential growth.</text>
</comment>
<evidence type="ECO:0000313" key="6">
    <source>
        <dbReference type="Proteomes" id="UP000223596"/>
    </source>
</evidence>
<dbReference type="InterPro" id="IPR038416">
    <property type="entry name" value="Ribosom_S30AE_C_sf"/>
</dbReference>
<dbReference type="CDD" id="cd00552">
    <property type="entry name" value="RaiA"/>
    <property type="match status" value="1"/>
</dbReference>
<dbReference type="Pfam" id="PF02482">
    <property type="entry name" value="Ribosomal_S30AE"/>
    <property type="match status" value="1"/>
</dbReference>
<dbReference type="GeneID" id="35804420"/>